<accession>A0A1I6B6N6</accession>
<protein>
    <recommendedName>
        <fullName evidence="3">HDOD domain-containing protein</fullName>
    </recommendedName>
</protein>
<dbReference type="STRING" id="1002526.SAMN05216578_103197"/>
<dbReference type="Proteomes" id="UP000242815">
    <property type="component" value="Unassembled WGS sequence"/>
</dbReference>
<proteinExistence type="predicted"/>
<dbReference type="Gene3D" id="1.10.3210.10">
    <property type="entry name" value="Hypothetical protein af1432"/>
    <property type="match status" value="1"/>
</dbReference>
<evidence type="ECO:0008006" key="3">
    <source>
        <dbReference type="Google" id="ProtNLM"/>
    </source>
</evidence>
<dbReference type="AlphaFoldDB" id="A0A1I6B6N6"/>
<dbReference type="EMBL" id="FOYD01000003">
    <property type="protein sequence ID" value="SFQ76585.1"/>
    <property type="molecule type" value="Genomic_DNA"/>
</dbReference>
<evidence type="ECO:0000313" key="1">
    <source>
        <dbReference type="EMBL" id="SFQ76585.1"/>
    </source>
</evidence>
<reference evidence="1 2" key="1">
    <citation type="submission" date="2016-10" db="EMBL/GenBank/DDBJ databases">
        <authorList>
            <person name="de Groot N.N."/>
        </authorList>
    </citation>
    <scope>NUCLEOTIDE SEQUENCE [LARGE SCALE GENOMIC DNA]</scope>
    <source>
        <strain evidence="1 2">JCM 18415</strain>
    </source>
</reference>
<dbReference type="SUPFAM" id="SSF109604">
    <property type="entry name" value="HD-domain/PDEase-like"/>
    <property type="match status" value="1"/>
</dbReference>
<evidence type="ECO:0000313" key="2">
    <source>
        <dbReference type="Proteomes" id="UP000242815"/>
    </source>
</evidence>
<organism evidence="1 2">
    <name type="scientific">Halopseudomonas formosensis</name>
    <dbReference type="NCBI Taxonomy" id="1002526"/>
    <lineage>
        <taxon>Bacteria</taxon>
        <taxon>Pseudomonadati</taxon>
        <taxon>Pseudomonadota</taxon>
        <taxon>Gammaproteobacteria</taxon>
        <taxon>Pseudomonadales</taxon>
        <taxon>Pseudomonadaceae</taxon>
        <taxon>Halopseudomonas</taxon>
    </lineage>
</organism>
<name>A0A1I6B6N6_9GAMM</name>
<sequence>MLHPLVGAMLLRHWDMPEDLIQMARWHETVLRDNGRPLPDYVDVVIAANLMHYGTQEGRYARYAGVSVPALEKCLAGRNQDEPNLQGRKELVQLMTSE</sequence>
<gene>
    <name evidence="1" type="ORF">SAMN05216578_103197</name>
</gene>